<feature type="domain" description="Terpene synthase N-terminal" evidence="5">
    <location>
        <begin position="212"/>
        <end position="396"/>
    </location>
</feature>
<dbReference type="Gene3D" id="1.50.10.130">
    <property type="entry name" value="Terpene synthase, N-terminal domain"/>
    <property type="match status" value="1"/>
</dbReference>
<dbReference type="InterPro" id="IPR036965">
    <property type="entry name" value="Terpene_synth_N_sf"/>
</dbReference>
<dbReference type="SUPFAM" id="SSF48239">
    <property type="entry name" value="Terpenoid cyclases/Protein prenyltransferases"/>
    <property type="match status" value="2"/>
</dbReference>
<dbReference type="AlphaFoldDB" id="A0A1U8KDY5"/>
<dbReference type="FunFam" id="1.50.10.130:FF:000002">
    <property type="entry name" value="Ent-copalyl diphosphate synthase, chloroplastic"/>
    <property type="match status" value="1"/>
</dbReference>
<evidence type="ECO:0000256" key="3">
    <source>
        <dbReference type="ARBA" id="ARBA00022842"/>
    </source>
</evidence>
<dbReference type="InterPro" id="IPR008949">
    <property type="entry name" value="Isoprenoid_synthase_dom_sf"/>
</dbReference>
<dbReference type="KEGG" id="ghi:107914460"/>
<keyword evidence="4" id="KW-0456">Lyase</keyword>
<gene>
    <name evidence="8" type="primary">LOC107914460</name>
</gene>
<feature type="domain" description="Terpene synthase metal-binding" evidence="6">
    <location>
        <begin position="490"/>
        <end position="723"/>
    </location>
</feature>
<dbReference type="PANTHER" id="PTHR31739:SF29">
    <property type="entry name" value="(E,E)-GERANYLLINALOOL SYNTHASE-LIKE"/>
    <property type="match status" value="1"/>
</dbReference>
<accession>A0A1U8KDY5</accession>
<dbReference type="FunFam" id="1.10.600.10:FF:000036">
    <property type="entry name" value="cis-abienol synthase, chloroplastic"/>
    <property type="match status" value="1"/>
</dbReference>
<proteinExistence type="predicted"/>
<comment type="cofactor">
    <cofactor evidence="1">
        <name>Mg(2+)</name>
        <dbReference type="ChEBI" id="CHEBI:18420"/>
    </cofactor>
</comment>
<dbReference type="SFLD" id="SFLDG01014">
    <property type="entry name" value="Terpene_Cyclase_Like_1_N-term"/>
    <property type="match status" value="1"/>
</dbReference>
<dbReference type="InterPro" id="IPR050148">
    <property type="entry name" value="Terpene_synthase-like"/>
</dbReference>
<dbReference type="GO" id="GO:0010333">
    <property type="term" value="F:terpene synthase activity"/>
    <property type="evidence" value="ECO:0000318"/>
    <property type="project" value="GO_Central"/>
</dbReference>
<sequence>MELSKDSIEALVKMMKEEMLLLDIDPYSFVSPSAYDTAWLAMVPADSNQPCSMEPMFRVCLDWVLKNQTQEGFWGECDAHGNPTLESLPATLASVIALKKWNVGKENAEKGLAFIRANAENLLAGHRNQFPRWFAIVFPGMIELARKTGLDLDFPHHLKGLLMDIFFEREQILESDKELAAGGAYPSLLSYLEVLPSLLYAANEQEIMKNLSGDGSLFQSPSATACAFMATGNKDCLAYLQTLVENFGNNGVPPTYPVDEELIKLGLANQLQRLGLAEHFTQQIEEILTQVYQTYTKESSSEKSNSVASVATQLQKDSLAFRLLRMHGYNISPWSLCWFLNDDEIVDHIEKNQEFFSSVMLNVYRATDVMFSGEYELEEARLFSRKVLEKVVSKGTGSDNDVFTKSSTFQRMMEEELSLPWVARLDHLEHRAWIEQNEMNALWPGKTYFHRISRAKNEKLVQLAVADYEFRQSIYKKEMAELKSWCLKWGLSDMGFGREKTMYCYFAISASLSLPYDSHIRMLVAKSAILITIADDFFDMEASLNDLNILIDAVTRWDGTGLGGHSKAIFDALDNLVKETAEKYRQHQGTDITSYLQQIWCETFASWLMEAKWSKSGYMPSTDEYLRTATTSIAAHTLVLPASFFLKSSSPNAEISPTAAEYKTITKLTMLIPRLLNDIQSYQKEIEDGKMNYVLLYMKENPDANIDDSITFMRDLIDKKRKELLKHALMDELSNLPVESRRLHLSCMKVFQMFFNSSNRYDSNTEMLQDIQKAIYVPLDVGTWKPLVPVPSQSGWNKEFQTTISSQQPVLRPFKYQKRRIIGYQASLPIARRGYVNMFITPNFRLSFA</sequence>
<dbReference type="Pfam" id="PF01397">
    <property type="entry name" value="Terpene_synth"/>
    <property type="match status" value="1"/>
</dbReference>
<dbReference type="GO" id="GO:0016102">
    <property type="term" value="P:diterpenoid biosynthetic process"/>
    <property type="evidence" value="ECO:0000318"/>
    <property type="project" value="GO_Central"/>
</dbReference>
<evidence type="ECO:0000313" key="7">
    <source>
        <dbReference type="Proteomes" id="UP000818029"/>
    </source>
</evidence>
<evidence type="ECO:0000259" key="6">
    <source>
        <dbReference type="Pfam" id="PF03936"/>
    </source>
</evidence>
<reference evidence="7" key="1">
    <citation type="journal article" date="2020" name="Nat. Genet.">
        <title>Genomic diversifications of five Gossypium allopolyploid species and their impact on cotton improvement.</title>
        <authorList>
            <person name="Chen Z.J."/>
            <person name="Sreedasyam A."/>
            <person name="Ando A."/>
            <person name="Song Q."/>
            <person name="De Santiago L.M."/>
            <person name="Hulse-Kemp A.M."/>
            <person name="Ding M."/>
            <person name="Ye W."/>
            <person name="Kirkbride R.C."/>
            <person name="Jenkins J."/>
            <person name="Plott C."/>
            <person name="Lovell J."/>
            <person name="Lin Y.M."/>
            <person name="Vaughn R."/>
            <person name="Liu B."/>
            <person name="Simpson S."/>
            <person name="Scheffler B.E."/>
            <person name="Wen L."/>
            <person name="Saski C.A."/>
            <person name="Grover C.E."/>
            <person name="Hu G."/>
            <person name="Conover J.L."/>
            <person name="Carlson J.W."/>
            <person name="Shu S."/>
            <person name="Boston L.B."/>
            <person name="Williams M."/>
            <person name="Peterson D.G."/>
            <person name="McGee K."/>
            <person name="Jones D.C."/>
            <person name="Wendel J.F."/>
            <person name="Stelly D.M."/>
            <person name="Grimwood J."/>
            <person name="Schmutz J."/>
        </authorList>
    </citation>
    <scope>NUCLEOTIDE SEQUENCE [LARGE SCALE GENOMIC DNA]</scope>
    <source>
        <strain evidence="7">cv. TM-1</strain>
    </source>
</reference>
<dbReference type="RefSeq" id="XP_016698869.1">
    <property type="nucleotide sequence ID" value="XM_016843380.2"/>
</dbReference>
<dbReference type="Proteomes" id="UP000818029">
    <property type="component" value="Chromosome A05"/>
</dbReference>
<dbReference type="InterPro" id="IPR005630">
    <property type="entry name" value="Terpene_synthase_metal-bd"/>
</dbReference>
<dbReference type="SMR" id="A0A1U8KDY5"/>
<protein>
    <submittedName>
        <fullName evidence="8">(E,E)-geranyllinalool synthase</fullName>
    </submittedName>
</protein>
<dbReference type="OMA" id="AGHRNQF"/>
<organism evidence="7 8">
    <name type="scientific">Gossypium hirsutum</name>
    <name type="common">Upland cotton</name>
    <name type="synonym">Gossypium mexicanum</name>
    <dbReference type="NCBI Taxonomy" id="3635"/>
    <lineage>
        <taxon>Eukaryota</taxon>
        <taxon>Viridiplantae</taxon>
        <taxon>Streptophyta</taxon>
        <taxon>Embryophyta</taxon>
        <taxon>Tracheophyta</taxon>
        <taxon>Spermatophyta</taxon>
        <taxon>Magnoliopsida</taxon>
        <taxon>eudicotyledons</taxon>
        <taxon>Gunneridae</taxon>
        <taxon>Pentapetalae</taxon>
        <taxon>rosids</taxon>
        <taxon>malvids</taxon>
        <taxon>Malvales</taxon>
        <taxon>Malvaceae</taxon>
        <taxon>Malvoideae</taxon>
        <taxon>Gossypium</taxon>
    </lineage>
</organism>
<dbReference type="Gene3D" id="1.50.10.160">
    <property type="match status" value="1"/>
</dbReference>
<dbReference type="GO" id="GO:0000287">
    <property type="term" value="F:magnesium ion binding"/>
    <property type="evidence" value="ECO:0000318"/>
    <property type="project" value="GO_Central"/>
</dbReference>
<evidence type="ECO:0000256" key="2">
    <source>
        <dbReference type="ARBA" id="ARBA00022723"/>
    </source>
</evidence>
<dbReference type="STRING" id="3635.A0A1U8KDY5"/>
<dbReference type="OrthoDB" id="2343925at2759"/>
<keyword evidence="7" id="KW-1185">Reference proteome</keyword>
<name>A0A1U8KDY5_GOSHI</name>
<evidence type="ECO:0000259" key="5">
    <source>
        <dbReference type="Pfam" id="PF01397"/>
    </source>
</evidence>
<dbReference type="PaxDb" id="3635-A0A1U8KDY5"/>
<reference evidence="8" key="2">
    <citation type="submission" date="2025-08" db="UniProtKB">
        <authorList>
            <consortium name="RefSeq"/>
        </authorList>
    </citation>
    <scope>IDENTIFICATION</scope>
</reference>
<evidence type="ECO:0000256" key="1">
    <source>
        <dbReference type="ARBA" id="ARBA00001946"/>
    </source>
</evidence>
<keyword evidence="3" id="KW-0460">Magnesium</keyword>
<dbReference type="Gene3D" id="1.10.600.10">
    <property type="entry name" value="Farnesyl Diphosphate Synthase"/>
    <property type="match status" value="1"/>
</dbReference>
<dbReference type="InterPro" id="IPR008930">
    <property type="entry name" value="Terpenoid_cyclase/PrenylTrfase"/>
</dbReference>
<dbReference type="GeneID" id="107914460"/>
<evidence type="ECO:0000256" key="4">
    <source>
        <dbReference type="ARBA" id="ARBA00023239"/>
    </source>
</evidence>
<evidence type="ECO:0000313" key="8">
    <source>
        <dbReference type="RefSeq" id="XP_016698869.1"/>
    </source>
</evidence>
<dbReference type="Pfam" id="PF03936">
    <property type="entry name" value="Terpene_synth_C"/>
    <property type="match status" value="1"/>
</dbReference>
<dbReference type="InterPro" id="IPR001906">
    <property type="entry name" value="Terpene_synth_N"/>
</dbReference>
<keyword evidence="2" id="KW-0479">Metal-binding</keyword>
<dbReference type="PANTHER" id="PTHR31739">
    <property type="entry name" value="ENT-COPALYL DIPHOSPHATE SYNTHASE, CHLOROPLASTIC"/>
    <property type="match status" value="1"/>
</dbReference>
<dbReference type="SUPFAM" id="SSF48576">
    <property type="entry name" value="Terpenoid synthases"/>
    <property type="match status" value="1"/>
</dbReference>